<dbReference type="EMBL" id="JAENII010000007">
    <property type="protein sequence ID" value="MBK1827396.1"/>
    <property type="molecule type" value="Genomic_DNA"/>
</dbReference>
<evidence type="ECO:0000313" key="1">
    <source>
        <dbReference type="EMBL" id="MBK1827396.1"/>
    </source>
</evidence>
<dbReference type="AlphaFoldDB" id="A0A934RE22"/>
<sequence>MLILIGGGALFCCMLTWSLLRQGGSETDAPGNGTAMPSNVAQDDGAVIPLTTEVAISNARSLVNARSADDLRGLIRPGKISAVQAVQVLHDLSIDQGPPQSPRWMGSVDSLMRPLEAVLVPYAEGRGRLVLFTPDNSGNWMIDFDAFAQLSEPRLEALVSGKASSGTLRVLANRDTYYNGIYTDESRFACFALRSAQSDAVIYGYCAYDSDAMAALLAVEAKAAAGETATKDPRQIRSRIMVEVERKPESADKQFEITRVLSDTWVKSDVALDEMIRARGGQ</sequence>
<accession>A0A934RE22</accession>
<proteinExistence type="predicted"/>
<organism evidence="1 2">
    <name type="scientific">Haloferula rosea</name>
    <dbReference type="NCBI Taxonomy" id="490093"/>
    <lineage>
        <taxon>Bacteria</taxon>
        <taxon>Pseudomonadati</taxon>
        <taxon>Verrucomicrobiota</taxon>
        <taxon>Verrucomicrobiia</taxon>
        <taxon>Verrucomicrobiales</taxon>
        <taxon>Verrucomicrobiaceae</taxon>
        <taxon>Haloferula</taxon>
    </lineage>
</organism>
<keyword evidence="2" id="KW-1185">Reference proteome</keyword>
<name>A0A934RE22_9BACT</name>
<dbReference type="Proteomes" id="UP000658278">
    <property type="component" value="Unassembled WGS sequence"/>
</dbReference>
<gene>
    <name evidence="1" type="ORF">JIN81_10205</name>
</gene>
<reference evidence="1" key="1">
    <citation type="submission" date="2021-01" db="EMBL/GenBank/DDBJ databases">
        <title>Modified the classification status of verrucomicrobia.</title>
        <authorList>
            <person name="Feng X."/>
        </authorList>
    </citation>
    <scope>NUCLEOTIDE SEQUENCE</scope>
    <source>
        <strain evidence="1">KCTC 22201</strain>
    </source>
</reference>
<dbReference type="RefSeq" id="WP_234044698.1">
    <property type="nucleotide sequence ID" value="NZ_JAENII010000007.1"/>
</dbReference>
<comment type="caution">
    <text evidence="1">The sequence shown here is derived from an EMBL/GenBank/DDBJ whole genome shotgun (WGS) entry which is preliminary data.</text>
</comment>
<protein>
    <submittedName>
        <fullName evidence="1">Uncharacterized protein</fullName>
    </submittedName>
</protein>
<evidence type="ECO:0000313" key="2">
    <source>
        <dbReference type="Proteomes" id="UP000658278"/>
    </source>
</evidence>